<keyword evidence="2" id="KW-0732">Signal</keyword>
<dbReference type="KEGG" id="ifn:GM661_13600"/>
<sequence length="353" mass="39562">MSRKIFLFTIILLFTLLPGHTLNTASTFIEHIEDSAINIYKENGKHLFSTTMEVVKGDRYISEDNFEYIIKEVTANKAVAEKIGKIDLLAGNQAKNQGPFELASVKNKTVAIYHTHNGESYEPGKHNISGKGEIHEIGQTLKESLEKIGVKTIHSENLHLPHDGFAYERSRATAVDLARKNPGLILDLHRDGVPDKNEYLKKVDGKIISQIRIVIGRQNPNSSANDQLARQLKATADRTYPGLIKDIFYGRGNYNQSIAPRSLLLEFGTHVNNKGEVTASAQLLAEPLKELLYGETTPAGGGKRIFRNLFWIILALITALLAYLFINEKNWQGVLKRIKKIIPIEILDKLDDK</sequence>
<feature type="chain" id="PRO_5032737914" description="Stage II sporulation protein P" evidence="2">
    <location>
        <begin position="25"/>
        <end position="353"/>
    </location>
</feature>
<dbReference type="Pfam" id="PF07454">
    <property type="entry name" value="SpoIIP"/>
    <property type="match status" value="1"/>
</dbReference>
<dbReference type="NCBIfam" id="TIGR02867">
    <property type="entry name" value="spore_II_P"/>
    <property type="match status" value="1"/>
</dbReference>
<keyword evidence="1" id="KW-0812">Transmembrane</keyword>
<keyword evidence="1" id="KW-0472">Membrane</keyword>
<organism evidence="3 4">
    <name type="scientific">Iocasia fonsfrigidae</name>
    <dbReference type="NCBI Taxonomy" id="2682810"/>
    <lineage>
        <taxon>Bacteria</taxon>
        <taxon>Bacillati</taxon>
        <taxon>Bacillota</taxon>
        <taxon>Clostridia</taxon>
        <taxon>Halanaerobiales</taxon>
        <taxon>Halanaerobiaceae</taxon>
        <taxon>Iocasia</taxon>
    </lineage>
</organism>
<evidence type="ECO:0008006" key="5">
    <source>
        <dbReference type="Google" id="ProtNLM"/>
    </source>
</evidence>
<evidence type="ECO:0000313" key="4">
    <source>
        <dbReference type="Proteomes" id="UP000665020"/>
    </source>
</evidence>
<evidence type="ECO:0000256" key="2">
    <source>
        <dbReference type="SAM" id="SignalP"/>
    </source>
</evidence>
<dbReference type="EMBL" id="CP046640">
    <property type="protein sequence ID" value="QTL98923.1"/>
    <property type="molecule type" value="Genomic_DNA"/>
</dbReference>
<evidence type="ECO:0000313" key="3">
    <source>
        <dbReference type="EMBL" id="QTL98923.1"/>
    </source>
</evidence>
<proteinExistence type="predicted"/>
<name>A0A8A7KAR8_9FIRM</name>
<dbReference type="InterPro" id="IPR010897">
    <property type="entry name" value="Spore_II_P"/>
</dbReference>
<feature type="transmembrane region" description="Helical" evidence="1">
    <location>
        <begin position="309"/>
        <end position="326"/>
    </location>
</feature>
<gene>
    <name evidence="3" type="ORF">GM661_13600</name>
</gene>
<feature type="signal peptide" evidence="2">
    <location>
        <begin position="1"/>
        <end position="24"/>
    </location>
</feature>
<accession>A0A8A7KAR8</accession>
<dbReference type="Proteomes" id="UP000665020">
    <property type="component" value="Chromosome"/>
</dbReference>
<evidence type="ECO:0000256" key="1">
    <source>
        <dbReference type="SAM" id="Phobius"/>
    </source>
</evidence>
<keyword evidence="4" id="KW-1185">Reference proteome</keyword>
<dbReference type="AlphaFoldDB" id="A0A8A7KAR8"/>
<protein>
    <recommendedName>
        <fullName evidence="5">Stage II sporulation protein P</fullName>
    </recommendedName>
</protein>
<reference evidence="3" key="1">
    <citation type="submission" date="2019-12" db="EMBL/GenBank/DDBJ databases">
        <authorList>
            <person name="zhang j."/>
            <person name="sun C.M."/>
        </authorList>
    </citation>
    <scope>NUCLEOTIDE SEQUENCE</scope>
    <source>
        <strain evidence="3">NS-1</strain>
    </source>
</reference>
<keyword evidence="1" id="KW-1133">Transmembrane helix</keyword>